<keyword evidence="4" id="KW-0479">Metal-binding</keyword>
<dbReference type="Pfam" id="PF06968">
    <property type="entry name" value="BATS"/>
    <property type="match status" value="1"/>
</dbReference>
<evidence type="ECO:0000313" key="8">
    <source>
        <dbReference type="EMBL" id="MBU3837254.1"/>
    </source>
</evidence>
<keyword evidence="3" id="KW-0949">S-adenosyl-L-methionine</keyword>
<comment type="cofactor">
    <cofactor evidence="1">
        <name>[4Fe-4S] cluster</name>
        <dbReference type="ChEBI" id="CHEBI:49883"/>
    </cofactor>
</comment>
<dbReference type="SFLD" id="SFLDG01060">
    <property type="entry name" value="BATS_domain_containing"/>
    <property type="match status" value="1"/>
</dbReference>
<reference evidence="8" key="1">
    <citation type="journal article" date="2021" name="PeerJ">
        <title>Extensive microbial diversity within the chicken gut microbiome revealed by metagenomics and culture.</title>
        <authorList>
            <person name="Gilroy R."/>
            <person name="Ravi A."/>
            <person name="Getino M."/>
            <person name="Pursley I."/>
            <person name="Horton D.L."/>
            <person name="Alikhan N.F."/>
            <person name="Baker D."/>
            <person name="Gharbi K."/>
            <person name="Hall N."/>
            <person name="Watson M."/>
            <person name="Adriaenssens E.M."/>
            <person name="Foster-Nyarko E."/>
            <person name="Jarju S."/>
            <person name="Secka A."/>
            <person name="Antonio M."/>
            <person name="Oren A."/>
            <person name="Chaudhuri R.R."/>
            <person name="La Ragione R."/>
            <person name="Hildebrand F."/>
            <person name="Pallen M.J."/>
        </authorList>
    </citation>
    <scope>NUCLEOTIDE SEQUENCE</scope>
    <source>
        <strain evidence="8">G4-2901</strain>
    </source>
</reference>
<gene>
    <name evidence="8" type="primary">hydG</name>
    <name evidence="8" type="ORF">H9777_02810</name>
</gene>
<dbReference type="GO" id="GO:0051539">
    <property type="term" value="F:4 iron, 4 sulfur cluster binding"/>
    <property type="evidence" value="ECO:0007669"/>
    <property type="project" value="UniProtKB-KW"/>
</dbReference>
<evidence type="ECO:0000313" key="9">
    <source>
        <dbReference type="Proteomes" id="UP000783796"/>
    </source>
</evidence>
<dbReference type="NCBIfam" id="TIGR03955">
    <property type="entry name" value="rSAM_HydG"/>
    <property type="match status" value="1"/>
</dbReference>
<accession>A0A948WW45</accession>
<dbReference type="InterPro" id="IPR007197">
    <property type="entry name" value="rSAM"/>
</dbReference>
<dbReference type="GO" id="GO:0046872">
    <property type="term" value="F:metal ion binding"/>
    <property type="evidence" value="ECO:0007669"/>
    <property type="project" value="UniProtKB-KW"/>
</dbReference>
<comment type="caution">
    <text evidence="8">The sequence shown here is derived from an EMBL/GenBank/DDBJ whole genome shotgun (WGS) entry which is preliminary data.</text>
</comment>
<reference evidence="8" key="2">
    <citation type="submission" date="2021-04" db="EMBL/GenBank/DDBJ databases">
        <authorList>
            <person name="Gilroy R."/>
        </authorList>
    </citation>
    <scope>NUCLEOTIDE SEQUENCE</scope>
    <source>
        <strain evidence="8">G4-2901</strain>
    </source>
</reference>
<dbReference type="GO" id="GO:0042364">
    <property type="term" value="P:water-soluble vitamin biosynthetic process"/>
    <property type="evidence" value="ECO:0007669"/>
    <property type="project" value="UniProtKB-ARBA"/>
</dbReference>
<organism evidence="8 9">
    <name type="scientific">Candidatus Phocaeicola faecigallinarum</name>
    <dbReference type="NCBI Taxonomy" id="2838732"/>
    <lineage>
        <taxon>Bacteria</taxon>
        <taxon>Pseudomonadati</taxon>
        <taxon>Bacteroidota</taxon>
        <taxon>Bacteroidia</taxon>
        <taxon>Bacteroidales</taxon>
        <taxon>Bacteroidaceae</taxon>
        <taxon>Phocaeicola</taxon>
    </lineage>
</organism>
<dbReference type="GO" id="GO:0044272">
    <property type="term" value="P:sulfur compound biosynthetic process"/>
    <property type="evidence" value="ECO:0007669"/>
    <property type="project" value="UniProtKB-ARBA"/>
</dbReference>
<feature type="domain" description="Biotin and thiamin synthesis-associated" evidence="7">
    <location>
        <begin position="275"/>
        <end position="383"/>
    </location>
</feature>
<evidence type="ECO:0000256" key="2">
    <source>
        <dbReference type="ARBA" id="ARBA00022485"/>
    </source>
</evidence>
<name>A0A948WW45_9BACT</name>
<dbReference type="InterPro" id="IPR010722">
    <property type="entry name" value="BATS_dom"/>
</dbReference>
<proteinExistence type="predicted"/>
<protein>
    <submittedName>
        <fullName evidence="8">[FeFe] hydrogenase H-cluster radical SAM maturase HydG</fullName>
    </submittedName>
</protein>
<evidence type="ECO:0000259" key="7">
    <source>
        <dbReference type="SMART" id="SM00876"/>
    </source>
</evidence>
<dbReference type="Pfam" id="PF04055">
    <property type="entry name" value="Radical_SAM"/>
    <property type="match status" value="1"/>
</dbReference>
<evidence type="ECO:0000256" key="4">
    <source>
        <dbReference type="ARBA" id="ARBA00022723"/>
    </source>
</evidence>
<dbReference type="PANTHER" id="PTHR43583:SF2">
    <property type="entry name" value="THIAZOLE BIOSYNTHESIS PROTEIN"/>
    <property type="match status" value="1"/>
</dbReference>
<keyword evidence="6" id="KW-0411">Iron-sulfur</keyword>
<dbReference type="GO" id="GO:0003824">
    <property type="term" value="F:catalytic activity"/>
    <property type="evidence" value="ECO:0007669"/>
    <property type="project" value="InterPro"/>
</dbReference>
<evidence type="ECO:0000256" key="1">
    <source>
        <dbReference type="ARBA" id="ARBA00001966"/>
    </source>
</evidence>
<dbReference type="SFLD" id="SFLDF00319">
    <property type="entry name" value="Fe_hydrogenase_maturase_(HydG"/>
    <property type="match status" value="1"/>
</dbReference>
<dbReference type="PANTHER" id="PTHR43583">
    <property type="entry name" value="2-IMINOACETATE SYNTHASE"/>
    <property type="match status" value="1"/>
</dbReference>
<dbReference type="CDD" id="cd01335">
    <property type="entry name" value="Radical_SAM"/>
    <property type="match status" value="1"/>
</dbReference>
<dbReference type="InterPro" id="IPR013785">
    <property type="entry name" value="Aldolase_TIM"/>
</dbReference>
<sequence length="472" mass="53419">MYRADSKKAEEFISHDEILDTLKYAEENAGNRELISSIIEKARACKGISHREAALLLECNDPELLEEIFSLAKEIKQKFYGNRIVMFAPLYLSNYCVNSCVYCPYHIKNKTIARKKLSQEDIEREVIALQDMGHKRLALEAGEDPLHNPIEYILESIKTIYGIKHKNGAIRRVNVNIAATTVENYRKLHEAGIGTYILFQETYHKENYEKLHPRGPKSNYAYHTEAMDRAMEGGIDDVGLGVLFGLNTYKYDFTGLLMHAEHLEATYGVGPHTISVPRICSADDINAADFENAISDEIFQKIVAIIRIAVPYTGMIISTRESQKSREKVLELGISQISGGSRTSVGGYAVEETPEENSSQFDISDNRTLDEIVSWLLKLGYIPSFCTACYREGRTGDRFMSLVKTGQIANCCSPNALMTLQEYLEDYASPETKALGTKMIREQMEKIPNPAIKRRAIENLKYIGEGKRDFRF</sequence>
<dbReference type="SUPFAM" id="SSF102114">
    <property type="entry name" value="Radical SAM enzymes"/>
    <property type="match status" value="1"/>
</dbReference>
<dbReference type="SMART" id="SM00876">
    <property type="entry name" value="BATS"/>
    <property type="match status" value="1"/>
</dbReference>
<keyword evidence="5" id="KW-0408">Iron</keyword>
<dbReference type="InterPro" id="IPR034428">
    <property type="entry name" value="ThiH/NoCL/HydG-like"/>
</dbReference>
<dbReference type="AlphaFoldDB" id="A0A948WW45"/>
<dbReference type="Proteomes" id="UP000783796">
    <property type="component" value="Unassembled WGS sequence"/>
</dbReference>
<keyword evidence="2" id="KW-0004">4Fe-4S</keyword>
<evidence type="ECO:0000256" key="3">
    <source>
        <dbReference type="ARBA" id="ARBA00022691"/>
    </source>
</evidence>
<dbReference type="SFLD" id="SFLDS00029">
    <property type="entry name" value="Radical_SAM"/>
    <property type="match status" value="1"/>
</dbReference>
<dbReference type="SFLD" id="SFLDG01081">
    <property type="entry name" value="cleavage_of_the_Ca-Cb_bond_in"/>
    <property type="match status" value="1"/>
</dbReference>
<dbReference type="Gene3D" id="3.20.20.70">
    <property type="entry name" value="Aldolase class I"/>
    <property type="match status" value="1"/>
</dbReference>
<dbReference type="InterPro" id="IPR058240">
    <property type="entry name" value="rSAM_sf"/>
</dbReference>
<dbReference type="InterPro" id="IPR024007">
    <property type="entry name" value="FeFe-hyd_mat_HydG"/>
</dbReference>
<evidence type="ECO:0000256" key="6">
    <source>
        <dbReference type="ARBA" id="ARBA00023014"/>
    </source>
</evidence>
<evidence type="ECO:0000256" key="5">
    <source>
        <dbReference type="ARBA" id="ARBA00023004"/>
    </source>
</evidence>
<dbReference type="EMBL" id="JAHLFW010000028">
    <property type="protein sequence ID" value="MBU3837254.1"/>
    <property type="molecule type" value="Genomic_DNA"/>
</dbReference>